<keyword evidence="1" id="KW-1133">Transmembrane helix</keyword>
<comment type="caution">
    <text evidence="2">The sequence shown here is derived from an EMBL/GenBank/DDBJ whole genome shotgun (WGS) entry which is preliminary data.</text>
</comment>
<dbReference type="EMBL" id="RSDO01000007">
    <property type="protein sequence ID" value="RRR53241.1"/>
    <property type="molecule type" value="Genomic_DNA"/>
</dbReference>
<organism evidence="2 3">
    <name type="scientific">Streptococcus suis</name>
    <dbReference type="NCBI Taxonomy" id="1307"/>
    <lineage>
        <taxon>Bacteria</taxon>
        <taxon>Bacillati</taxon>
        <taxon>Bacillota</taxon>
        <taxon>Bacilli</taxon>
        <taxon>Lactobacillales</taxon>
        <taxon>Streptococcaceae</taxon>
        <taxon>Streptococcus</taxon>
    </lineage>
</organism>
<feature type="transmembrane region" description="Helical" evidence="1">
    <location>
        <begin position="89"/>
        <end position="108"/>
    </location>
</feature>
<feature type="transmembrane region" description="Helical" evidence="1">
    <location>
        <begin position="32"/>
        <end position="49"/>
    </location>
</feature>
<name>A0A426TF36_STRSU</name>
<evidence type="ECO:0000256" key="1">
    <source>
        <dbReference type="SAM" id="Phobius"/>
    </source>
</evidence>
<dbReference type="AlphaFoldDB" id="A0A426TF36"/>
<accession>A0A426TF36</accession>
<feature type="transmembrane region" description="Helical" evidence="1">
    <location>
        <begin position="65"/>
        <end position="83"/>
    </location>
</feature>
<evidence type="ECO:0000313" key="3">
    <source>
        <dbReference type="Proteomes" id="UP000274117"/>
    </source>
</evidence>
<keyword evidence="1" id="KW-0472">Membrane</keyword>
<reference evidence="2 3" key="1">
    <citation type="submission" date="2018-11" db="EMBL/GenBank/DDBJ databases">
        <authorList>
            <person name="Stevens M.J."/>
            <person name="Cernela N."/>
            <person name="Spoerry Serrano N."/>
            <person name="Schmitt S."/>
            <person name="Schrenzel J."/>
            <person name="Stephan R."/>
        </authorList>
    </citation>
    <scope>NUCLEOTIDE SEQUENCE [LARGE SCALE GENOMIC DNA]</scope>
    <source>
        <strain evidence="2 3">PP422</strain>
    </source>
</reference>
<reference evidence="2 3" key="2">
    <citation type="submission" date="2018-12" db="EMBL/GenBank/DDBJ databases">
        <title>Whole-genome sequences of fifteen clinical Streptococcus suis strains isolated from pigs between 2006 and 2018.</title>
        <authorList>
            <person name="Stevens M.J.A."/>
            <person name="Cernela N."/>
            <person name="Spoerry Serrano N."/>
            <person name="Schmitt S."/>
            <person name="Schrenzel J."/>
            <person name="Stephan R."/>
        </authorList>
    </citation>
    <scope>NUCLEOTIDE SEQUENCE [LARGE SCALE GENOMIC DNA]</scope>
    <source>
        <strain evidence="2 3">PP422</strain>
    </source>
</reference>
<keyword evidence="1" id="KW-0812">Transmembrane</keyword>
<evidence type="ECO:0000313" key="2">
    <source>
        <dbReference type="EMBL" id="RRR53241.1"/>
    </source>
</evidence>
<sequence length="111" mass="12253">MKSKTPLLLFAIDYLIITGLLIDGFLTNQPKPMIILFILSIPIFTLHLVETKSSVGQVLYRHNSILRLIAASGILSTLAVGYATGHVDLLLLLASLVWLLLLLLPSIFKRT</sequence>
<proteinExistence type="predicted"/>
<protein>
    <submittedName>
        <fullName evidence="2">Uncharacterized protein</fullName>
    </submittedName>
</protein>
<gene>
    <name evidence="2" type="ORF">EI998_05100</name>
</gene>
<feature type="transmembrane region" description="Helical" evidence="1">
    <location>
        <begin position="7"/>
        <end position="26"/>
    </location>
</feature>
<dbReference type="Proteomes" id="UP000274117">
    <property type="component" value="Unassembled WGS sequence"/>
</dbReference>